<dbReference type="InterPro" id="IPR011010">
    <property type="entry name" value="DNA_brk_join_enz"/>
</dbReference>
<protein>
    <submittedName>
        <fullName evidence="3">Integrase</fullName>
    </submittedName>
</protein>
<dbReference type="GO" id="GO:0015074">
    <property type="term" value="P:DNA integration"/>
    <property type="evidence" value="ECO:0007669"/>
    <property type="project" value="InterPro"/>
</dbReference>
<dbReference type="Gene3D" id="1.10.443.10">
    <property type="entry name" value="Intergrase catalytic core"/>
    <property type="match status" value="1"/>
</dbReference>
<evidence type="ECO:0000256" key="2">
    <source>
        <dbReference type="SAM" id="MobiDB-lite"/>
    </source>
</evidence>
<evidence type="ECO:0000313" key="3">
    <source>
        <dbReference type="EMBL" id="OAP35572.1"/>
    </source>
</evidence>
<dbReference type="OrthoDB" id="5513193at2"/>
<keyword evidence="4" id="KW-1185">Reference proteome</keyword>
<name>A0A178XLH1_9HYPH</name>
<comment type="caution">
    <text evidence="3">The sequence shown here is derived from an EMBL/GenBank/DDBJ whole genome shotgun (WGS) entry which is preliminary data.</text>
</comment>
<dbReference type="GO" id="GO:0006310">
    <property type="term" value="P:DNA recombination"/>
    <property type="evidence" value="ECO:0007669"/>
    <property type="project" value="UniProtKB-KW"/>
</dbReference>
<dbReference type="InterPro" id="IPR013762">
    <property type="entry name" value="Integrase-like_cat_sf"/>
</dbReference>
<reference evidence="3 4" key="1">
    <citation type="journal article" date="2016" name="Int. J. Syst. Evol. Microbiol.">
        <title>Ensifer glycinis sp. nov., an novel rhizobial species associated with Glycine spp.</title>
        <authorList>
            <person name="Yan H."/>
            <person name="Yan J."/>
            <person name="Sui X.H."/>
            <person name="Wang E.T."/>
            <person name="Chen W.X."/>
            <person name="Zhang X.X."/>
            <person name="Chen W.F."/>
        </authorList>
    </citation>
    <scope>NUCLEOTIDE SEQUENCE [LARGE SCALE GENOMIC DNA]</scope>
    <source>
        <strain evidence="3 4">CCBAU 23380</strain>
    </source>
</reference>
<proteinExistence type="predicted"/>
<dbReference type="AlphaFoldDB" id="A0A178XLH1"/>
<accession>A0A178XLH1</accession>
<feature type="region of interest" description="Disordered" evidence="2">
    <location>
        <begin position="1"/>
        <end position="25"/>
    </location>
</feature>
<dbReference type="Proteomes" id="UP000094025">
    <property type="component" value="Unassembled WGS sequence"/>
</dbReference>
<feature type="compositionally biased region" description="Polar residues" evidence="2">
    <location>
        <begin position="1"/>
        <end position="10"/>
    </location>
</feature>
<dbReference type="EMBL" id="LPUX01000066">
    <property type="protein sequence ID" value="OAP35572.1"/>
    <property type="molecule type" value="Genomic_DNA"/>
</dbReference>
<organism evidence="3 4">
    <name type="scientific">Sinorhizobium glycinis</name>
    <dbReference type="NCBI Taxonomy" id="1472378"/>
    <lineage>
        <taxon>Bacteria</taxon>
        <taxon>Pseudomonadati</taxon>
        <taxon>Pseudomonadota</taxon>
        <taxon>Alphaproteobacteria</taxon>
        <taxon>Hyphomicrobiales</taxon>
        <taxon>Rhizobiaceae</taxon>
        <taxon>Sinorhizobium/Ensifer group</taxon>
        <taxon>Sinorhizobium</taxon>
    </lineage>
</organism>
<sequence>MTRRSTSCGRSLSIHLGRSKNSGASQDEVVYLTGRPVDALNAWLAAAKIDSGSVFRAIDPKAVNDVVKRRVTMAGLEAEEFSAHGLRS</sequence>
<dbReference type="STRING" id="1472378.AU381_11695"/>
<dbReference type="GO" id="GO:0003677">
    <property type="term" value="F:DNA binding"/>
    <property type="evidence" value="ECO:0007669"/>
    <property type="project" value="InterPro"/>
</dbReference>
<gene>
    <name evidence="3" type="ORF">AU381_11695</name>
</gene>
<evidence type="ECO:0000313" key="4">
    <source>
        <dbReference type="Proteomes" id="UP000094025"/>
    </source>
</evidence>
<dbReference type="SUPFAM" id="SSF56349">
    <property type="entry name" value="DNA breaking-rejoining enzymes"/>
    <property type="match status" value="1"/>
</dbReference>
<evidence type="ECO:0000256" key="1">
    <source>
        <dbReference type="ARBA" id="ARBA00023172"/>
    </source>
</evidence>
<keyword evidence="1" id="KW-0233">DNA recombination</keyword>